<dbReference type="GO" id="GO:0016757">
    <property type="term" value="F:glycosyltransferase activity"/>
    <property type="evidence" value="ECO:0007669"/>
    <property type="project" value="InterPro"/>
</dbReference>
<dbReference type="Proteomes" id="UP000249046">
    <property type="component" value="Unassembled WGS sequence"/>
</dbReference>
<dbReference type="Gene3D" id="3.40.50.2000">
    <property type="entry name" value="Glycogen Phosphorylase B"/>
    <property type="match status" value="2"/>
</dbReference>
<dbReference type="Pfam" id="PF00534">
    <property type="entry name" value="Glycos_transf_1"/>
    <property type="match status" value="1"/>
</dbReference>
<dbReference type="Pfam" id="PF13439">
    <property type="entry name" value="Glyco_transf_4"/>
    <property type="match status" value="1"/>
</dbReference>
<evidence type="ECO:0000313" key="3">
    <source>
        <dbReference type="EMBL" id="PZQ09243.1"/>
    </source>
</evidence>
<dbReference type="GO" id="GO:1901135">
    <property type="term" value="P:carbohydrate derivative metabolic process"/>
    <property type="evidence" value="ECO:0007669"/>
    <property type="project" value="UniProtKB-ARBA"/>
</dbReference>
<feature type="domain" description="Glycosyltransferase subfamily 4-like N-terminal" evidence="2">
    <location>
        <begin position="18"/>
        <end position="169"/>
    </location>
</feature>
<name>A0A2W5LW10_9GAMM</name>
<gene>
    <name evidence="3" type="ORF">DI564_17915</name>
</gene>
<dbReference type="PANTHER" id="PTHR12526:SF638">
    <property type="entry name" value="SPORE COAT PROTEIN SA"/>
    <property type="match status" value="1"/>
</dbReference>
<dbReference type="InterPro" id="IPR001296">
    <property type="entry name" value="Glyco_trans_1"/>
</dbReference>
<dbReference type="AlphaFoldDB" id="A0A2W5LW10"/>
<dbReference type="InterPro" id="IPR028098">
    <property type="entry name" value="Glyco_trans_4-like_N"/>
</dbReference>
<dbReference type="EMBL" id="QFPO01000031">
    <property type="protein sequence ID" value="PZQ09243.1"/>
    <property type="molecule type" value="Genomic_DNA"/>
</dbReference>
<dbReference type="PANTHER" id="PTHR12526">
    <property type="entry name" value="GLYCOSYLTRANSFERASE"/>
    <property type="match status" value="1"/>
</dbReference>
<reference evidence="3 4" key="1">
    <citation type="submission" date="2017-08" db="EMBL/GenBank/DDBJ databases">
        <title>Infants hospitalized years apart are colonized by the same room-sourced microbial strains.</title>
        <authorList>
            <person name="Brooks B."/>
            <person name="Olm M.R."/>
            <person name="Firek B.A."/>
            <person name="Baker R."/>
            <person name="Thomas B.C."/>
            <person name="Morowitz M.J."/>
            <person name="Banfield J.F."/>
        </authorList>
    </citation>
    <scope>NUCLEOTIDE SEQUENCE [LARGE SCALE GENOMIC DNA]</scope>
    <source>
        <strain evidence="3">S2_005_003_R2_42</strain>
    </source>
</reference>
<evidence type="ECO:0000259" key="1">
    <source>
        <dbReference type="Pfam" id="PF00534"/>
    </source>
</evidence>
<sequence length="370" mass="39873">MSGRPLSVVQLVPALESGGAERSTLEIARALVAAGHRSIVISAGGRLVPQLIAEGSEHITLPIGRKSLRTLGLIGRLRRLFKELRPDIVHARSRLPAWLGWLALRSLRSRPHFVTTMHGLNSPGRYSQIMARGERVICVSNSVRDYALHHYPGTDPARLVVIPRGVDPAEFPFGYQPDDAWRAAFFAEFPQLAGAPLLTLPGRGTRLKGHADAIGLLADLGERGVDARLLLLGAREAGREAYLAELEALAQSLGVADRIAITAPRSDVRDVFAISALVLQLSTHPESFGRTVVEALSLCRPVLGYAHGGVGELLAELYPAGRVAPGDRARLVEHAAELLRLAPAIPLLGSHRLSDMQDKTLALYRELAGS</sequence>
<evidence type="ECO:0000259" key="2">
    <source>
        <dbReference type="Pfam" id="PF13439"/>
    </source>
</evidence>
<dbReference type="CDD" id="cd03819">
    <property type="entry name" value="GT4_WavL-like"/>
    <property type="match status" value="1"/>
</dbReference>
<comment type="caution">
    <text evidence="3">The sequence shown here is derived from an EMBL/GenBank/DDBJ whole genome shotgun (WGS) entry which is preliminary data.</text>
</comment>
<dbReference type="SUPFAM" id="SSF53756">
    <property type="entry name" value="UDP-Glycosyltransferase/glycogen phosphorylase"/>
    <property type="match status" value="1"/>
</dbReference>
<evidence type="ECO:0000313" key="4">
    <source>
        <dbReference type="Proteomes" id="UP000249046"/>
    </source>
</evidence>
<proteinExistence type="predicted"/>
<feature type="domain" description="Glycosyl transferase family 1" evidence="1">
    <location>
        <begin position="196"/>
        <end position="340"/>
    </location>
</feature>
<accession>A0A2W5LW10</accession>
<protein>
    <submittedName>
        <fullName evidence="3">Glycosyl transferase</fullName>
    </submittedName>
</protein>
<keyword evidence="3" id="KW-0808">Transferase</keyword>
<organism evidence="3 4">
    <name type="scientific">Rhodanobacter denitrificans</name>
    <dbReference type="NCBI Taxonomy" id="666685"/>
    <lineage>
        <taxon>Bacteria</taxon>
        <taxon>Pseudomonadati</taxon>
        <taxon>Pseudomonadota</taxon>
        <taxon>Gammaproteobacteria</taxon>
        <taxon>Lysobacterales</taxon>
        <taxon>Rhodanobacteraceae</taxon>
        <taxon>Rhodanobacter</taxon>
    </lineage>
</organism>